<gene>
    <name evidence="3" type="ORF">FPAR1323_LOCUS4803</name>
</gene>
<dbReference type="PANTHER" id="PTHR38894">
    <property type="entry name" value="TRANSMEMBRANE PROTEIN"/>
    <property type="match status" value="1"/>
</dbReference>
<keyword evidence="2" id="KW-0812">Transmembrane</keyword>
<evidence type="ECO:0000256" key="2">
    <source>
        <dbReference type="SAM" id="Phobius"/>
    </source>
</evidence>
<feature type="transmembrane region" description="Helical" evidence="2">
    <location>
        <begin position="98"/>
        <end position="117"/>
    </location>
</feature>
<accession>A0A7S2BLY0</accession>
<proteinExistence type="predicted"/>
<evidence type="ECO:0000256" key="1">
    <source>
        <dbReference type="SAM" id="MobiDB-lite"/>
    </source>
</evidence>
<feature type="transmembrane region" description="Helical" evidence="2">
    <location>
        <begin position="192"/>
        <end position="214"/>
    </location>
</feature>
<feature type="transmembrane region" description="Helical" evidence="2">
    <location>
        <begin position="164"/>
        <end position="186"/>
    </location>
</feature>
<protein>
    <submittedName>
        <fullName evidence="3">Uncharacterized protein</fullName>
    </submittedName>
</protein>
<dbReference type="EMBL" id="HBGT01008828">
    <property type="protein sequence ID" value="CAD9400471.1"/>
    <property type="molecule type" value="Transcribed_RNA"/>
</dbReference>
<feature type="compositionally biased region" description="Low complexity" evidence="1">
    <location>
        <begin position="43"/>
        <end position="57"/>
    </location>
</feature>
<name>A0A7S2BLY0_9STRA</name>
<dbReference type="PANTHER" id="PTHR38894:SF1">
    <property type="entry name" value="TRANSMEMBRANE PROTEIN"/>
    <property type="match status" value="1"/>
</dbReference>
<evidence type="ECO:0000313" key="3">
    <source>
        <dbReference type="EMBL" id="CAD9400471.1"/>
    </source>
</evidence>
<dbReference type="AlphaFoldDB" id="A0A7S2BLY0"/>
<keyword evidence="2" id="KW-1133">Transmembrane helix</keyword>
<organism evidence="3">
    <name type="scientific">Florenciella parvula</name>
    <dbReference type="NCBI Taxonomy" id="236787"/>
    <lineage>
        <taxon>Eukaryota</taxon>
        <taxon>Sar</taxon>
        <taxon>Stramenopiles</taxon>
        <taxon>Ochrophyta</taxon>
        <taxon>Dictyochophyceae</taxon>
        <taxon>Florenciellales</taxon>
        <taxon>Florenciella</taxon>
    </lineage>
</organism>
<keyword evidence="2" id="KW-0472">Membrane</keyword>
<sequence>MSEQPAWLESGGDNPFTDESVTTTAEAPAPPANTQPYEAPSWAQTAGEDAAKQAATQAAQDPAVQRAVIGAAGGIAQDQANQAMEAQKKKFSEMPKPWFIMRILNWLILVPLAYVAWAKAFESGGDEPMNTYVVAFYIFTFTILICCFEVMSGISFIAENLAKLFGFMYTVTGRLLFLVMTGLLVISFENDGAYIVTGCVMGVALYNVAVMLYYPEWTKQTYTEHAAHFNDDNIVNNHV</sequence>
<feature type="transmembrane region" description="Helical" evidence="2">
    <location>
        <begin position="129"/>
        <end position="152"/>
    </location>
</feature>
<feature type="region of interest" description="Disordered" evidence="1">
    <location>
        <begin position="1"/>
        <end position="57"/>
    </location>
</feature>
<reference evidence="3" key="1">
    <citation type="submission" date="2021-01" db="EMBL/GenBank/DDBJ databases">
        <authorList>
            <person name="Corre E."/>
            <person name="Pelletier E."/>
            <person name="Niang G."/>
            <person name="Scheremetjew M."/>
            <person name="Finn R."/>
            <person name="Kale V."/>
            <person name="Holt S."/>
            <person name="Cochrane G."/>
            <person name="Meng A."/>
            <person name="Brown T."/>
            <person name="Cohen L."/>
        </authorList>
    </citation>
    <scope>NUCLEOTIDE SEQUENCE</scope>
    <source>
        <strain evidence="3">RCC1693</strain>
    </source>
</reference>